<dbReference type="InterPro" id="IPR048574">
    <property type="entry name" value="RUBY_RBDX"/>
</dbReference>
<feature type="domain" description="Rubredoxin-like" evidence="1">
    <location>
        <begin position="3"/>
        <end position="37"/>
    </location>
</feature>
<dbReference type="GO" id="GO:0005506">
    <property type="term" value="F:iron ion binding"/>
    <property type="evidence" value="ECO:0007669"/>
    <property type="project" value="InterPro"/>
</dbReference>
<gene>
    <name evidence="2" type="ORF">A2999_03030</name>
</gene>
<evidence type="ECO:0000259" key="1">
    <source>
        <dbReference type="PROSITE" id="PS50903"/>
    </source>
</evidence>
<comment type="caution">
    <text evidence="2">The sequence shown here is derived from an EMBL/GenBank/DDBJ whole genome shotgun (WGS) entry which is preliminary data.</text>
</comment>
<dbReference type="PROSITE" id="PS50903">
    <property type="entry name" value="RUBREDOXIN_LIKE"/>
    <property type="match status" value="1"/>
</dbReference>
<protein>
    <submittedName>
        <fullName evidence="2">Rubredoxin</fullName>
    </submittedName>
</protein>
<evidence type="ECO:0000313" key="2">
    <source>
        <dbReference type="EMBL" id="OGM90527.1"/>
    </source>
</evidence>
<reference evidence="2 3" key="1">
    <citation type="journal article" date="2016" name="Nat. Commun.">
        <title>Thousands of microbial genomes shed light on interconnected biogeochemical processes in an aquifer system.</title>
        <authorList>
            <person name="Anantharaman K."/>
            <person name="Brown C.T."/>
            <person name="Hug L.A."/>
            <person name="Sharon I."/>
            <person name="Castelle C.J."/>
            <person name="Probst A.J."/>
            <person name="Thomas B.C."/>
            <person name="Singh A."/>
            <person name="Wilkins M.J."/>
            <person name="Karaoz U."/>
            <person name="Brodie E.L."/>
            <person name="Williams K.H."/>
            <person name="Hubbard S.S."/>
            <person name="Banfield J.F."/>
        </authorList>
    </citation>
    <scope>NUCLEOTIDE SEQUENCE [LARGE SCALE GENOMIC DNA]</scope>
</reference>
<dbReference type="Proteomes" id="UP000178798">
    <property type="component" value="Unassembled WGS sequence"/>
</dbReference>
<dbReference type="Pfam" id="PF21349">
    <property type="entry name" value="RUBY_RBDX"/>
    <property type="match status" value="1"/>
</dbReference>
<name>A0A1F8DPH7_9BACT</name>
<dbReference type="Gene3D" id="2.20.28.10">
    <property type="match status" value="1"/>
</dbReference>
<dbReference type="InterPro" id="IPR024934">
    <property type="entry name" value="Rubredoxin-like_dom"/>
</dbReference>
<dbReference type="SUPFAM" id="SSF57802">
    <property type="entry name" value="Rubredoxin-like"/>
    <property type="match status" value="1"/>
</dbReference>
<organism evidence="2 3">
    <name type="scientific">Candidatus Wolfebacteria bacterium RIFCSPLOWO2_01_FULL_38_11</name>
    <dbReference type="NCBI Taxonomy" id="1802556"/>
    <lineage>
        <taxon>Bacteria</taxon>
        <taxon>Candidatus Wolfeibacteriota</taxon>
    </lineage>
</organism>
<evidence type="ECO:0000313" key="3">
    <source>
        <dbReference type="Proteomes" id="UP000178798"/>
    </source>
</evidence>
<dbReference type="AlphaFoldDB" id="A0A1F8DPH7"/>
<proteinExistence type="predicted"/>
<dbReference type="EMBL" id="MGIQ01000018">
    <property type="protein sequence ID" value="OGM90527.1"/>
    <property type="molecule type" value="Genomic_DNA"/>
</dbReference>
<sequence>MNNKKWRCKICGYIHEGDEPPEICPRCGASKMNFNKVEEKENN</sequence>
<dbReference type="STRING" id="1802556.A2999_03030"/>
<accession>A0A1F8DPH7</accession>